<feature type="domain" description="Glutamine amidotransferase" evidence="2">
    <location>
        <begin position="55"/>
        <end position="193"/>
    </location>
</feature>
<dbReference type="InterPro" id="IPR029062">
    <property type="entry name" value="Class_I_gatase-like"/>
</dbReference>
<dbReference type="Gene3D" id="3.40.50.880">
    <property type="match status" value="1"/>
</dbReference>
<protein>
    <submittedName>
        <fullName evidence="3">GMP synthase (Glutamine-hydrolyzing)</fullName>
        <ecNumber evidence="3">6.3.5.2</ecNumber>
    </submittedName>
</protein>
<dbReference type="Proteomes" id="UP001155027">
    <property type="component" value="Unassembled WGS sequence"/>
</dbReference>
<dbReference type="Pfam" id="PF00117">
    <property type="entry name" value="GATase"/>
    <property type="match status" value="1"/>
</dbReference>
<evidence type="ECO:0000256" key="1">
    <source>
        <dbReference type="SAM" id="MobiDB-lite"/>
    </source>
</evidence>
<evidence type="ECO:0000313" key="3">
    <source>
        <dbReference type="EMBL" id="MCS3678609.1"/>
    </source>
</evidence>
<name>A0A9X2Q191_9BACT</name>
<dbReference type="AlphaFoldDB" id="A0A9X2Q191"/>
<keyword evidence="3" id="KW-0436">Ligase</keyword>
<dbReference type="GO" id="GO:0005829">
    <property type="term" value="C:cytosol"/>
    <property type="evidence" value="ECO:0007669"/>
    <property type="project" value="TreeGrafter"/>
</dbReference>
<dbReference type="GO" id="GO:0003922">
    <property type="term" value="F:GMP synthase (glutamine-hydrolyzing) activity"/>
    <property type="evidence" value="ECO:0007669"/>
    <property type="project" value="UniProtKB-EC"/>
</dbReference>
<feature type="region of interest" description="Disordered" evidence="1">
    <location>
        <begin position="33"/>
        <end position="53"/>
    </location>
</feature>
<dbReference type="InterPro" id="IPR017926">
    <property type="entry name" value="GATASE"/>
</dbReference>
<dbReference type="CDD" id="cd01741">
    <property type="entry name" value="GATase1_1"/>
    <property type="match status" value="1"/>
</dbReference>
<gene>
    <name evidence="3" type="ORF">GGP71_002548</name>
</gene>
<reference evidence="3" key="1">
    <citation type="submission" date="2022-08" db="EMBL/GenBank/DDBJ databases">
        <title>Genomic Encyclopedia of Type Strains, Phase V (KMG-V): Genome sequencing to study the core and pangenomes of soil and plant-associated prokaryotes.</title>
        <authorList>
            <person name="Whitman W."/>
        </authorList>
    </citation>
    <scope>NUCLEOTIDE SEQUENCE</scope>
    <source>
        <strain evidence="3">0</strain>
    </source>
</reference>
<dbReference type="EMBL" id="JANUAU010000008">
    <property type="protein sequence ID" value="MCS3678609.1"/>
    <property type="molecule type" value="Genomic_DNA"/>
</dbReference>
<dbReference type="RefSeq" id="WP_259080704.1">
    <property type="nucleotide sequence ID" value="NZ_JANUAU010000008.1"/>
</dbReference>
<dbReference type="InterPro" id="IPR044992">
    <property type="entry name" value="ChyE-like"/>
</dbReference>
<accession>A0A9X2Q191</accession>
<dbReference type="PANTHER" id="PTHR42695">
    <property type="entry name" value="GLUTAMINE AMIDOTRANSFERASE YLR126C-RELATED"/>
    <property type="match status" value="1"/>
</dbReference>
<proteinExistence type="predicted"/>
<comment type="caution">
    <text evidence="3">The sequence shown here is derived from an EMBL/GenBank/DDBJ whole genome shotgun (WGS) entry which is preliminary data.</text>
</comment>
<organism evidence="3 4">
    <name type="scientific">Salinibacter ruber</name>
    <dbReference type="NCBI Taxonomy" id="146919"/>
    <lineage>
        <taxon>Bacteria</taxon>
        <taxon>Pseudomonadati</taxon>
        <taxon>Rhodothermota</taxon>
        <taxon>Rhodothermia</taxon>
        <taxon>Rhodothermales</taxon>
        <taxon>Salinibacteraceae</taxon>
        <taxon>Salinibacter</taxon>
    </lineage>
</organism>
<dbReference type="PANTHER" id="PTHR42695:SF5">
    <property type="entry name" value="GLUTAMINE AMIDOTRANSFERASE YLR126C-RELATED"/>
    <property type="match status" value="1"/>
</dbReference>
<sequence>MHLALIDASLGTPHAQRNFEREVDASLTVYNANEGEMPPPIGEPAPVQTDGETPPSFDGAIISGSQSSVYDSHRAWIQELSRWVEGAISDGLPLLGVCWGHQLLAQILGGTVRGGSYELGYIEVQQEADDPIWNGLPDPFTVFATHSDHVVKMPPDARLLASNETGVQALRYEQVYGVQFHPEYDLETAEAMIHSKDLSGRKIQRALDTCTDANVEAAGTATRVFENFLDHVASAPETSSSPLNA</sequence>
<evidence type="ECO:0000313" key="4">
    <source>
        <dbReference type="Proteomes" id="UP001155027"/>
    </source>
</evidence>
<dbReference type="SUPFAM" id="SSF52317">
    <property type="entry name" value="Class I glutamine amidotransferase-like"/>
    <property type="match status" value="1"/>
</dbReference>
<dbReference type="PRINTS" id="PR00097">
    <property type="entry name" value="ANTSNTHASEII"/>
</dbReference>
<evidence type="ECO:0000259" key="2">
    <source>
        <dbReference type="Pfam" id="PF00117"/>
    </source>
</evidence>
<dbReference type="PROSITE" id="PS51273">
    <property type="entry name" value="GATASE_TYPE_1"/>
    <property type="match status" value="1"/>
</dbReference>
<dbReference type="EC" id="6.3.5.2" evidence="3"/>